<dbReference type="Pfam" id="PF01152">
    <property type="entry name" value="Bac_globin"/>
    <property type="match status" value="1"/>
</dbReference>
<keyword evidence="6" id="KW-1185">Reference proteome</keyword>
<evidence type="ECO:0000313" key="6">
    <source>
        <dbReference type="Proteomes" id="UP001401887"/>
    </source>
</evidence>
<sequence length="288" mass="30021">MTPGPLLSTPPLPDFGPGVRPATLEQVPEAAGLLVPHDGEPVADVRGRPDRWAQLTLVANAVRREVPTLAWGMGAALVGRVLGAGIRQGGQGAGTGQAEAGLAREWAEVPRGAQVETWWGEVPLLWRAGSVTAWAGVALPGPLRDAFLASLAGAQPRRPGSPLEAVGGEAALRAMLADFYARARADALLGPVFAAHVSDWNTHLDRVTAFWVTMLGGGATWRGNLNHVHAGLGLRGAHLTRWLELFGEAARVHLPPAAAALLVSRAGAMGARLGQRATRNGPHAGRVP</sequence>
<dbReference type="CDD" id="cd08916">
    <property type="entry name" value="TrHb3_P"/>
    <property type="match status" value="1"/>
</dbReference>
<gene>
    <name evidence="5" type="ORF">Dcar01_03449</name>
</gene>
<reference evidence="5 6" key="1">
    <citation type="submission" date="2024-02" db="EMBL/GenBank/DDBJ databases">
        <title>Deinococcus carri NBRC 110142.</title>
        <authorList>
            <person name="Ichikawa N."/>
            <person name="Katano-Makiyama Y."/>
            <person name="Hidaka K."/>
        </authorList>
    </citation>
    <scope>NUCLEOTIDE SEQUENCE [LARGE SCALE GENOMIC DNA]</scope>
    <source>
        <strain evidence="5 6">NBRC 110142</strain>
    </source>
</reference>
<evidence type="ECO:0000256" key="3">
    <source>
        <dbReference type="ARBA" id="ARBA00022723"/>
    </source>
</evidence>
<keyword evidence="2" id="KW-0349">Heme</keyword>
<name>A0ABP9WBJ6_9DEIO</name>
<evidence type="ECO:0008006" key="7">
    <source>
        <dbReference type="Google" id="ProtNLM"/>
    </source>
</evidence>
<accession>A0ABP9WBJ6</accession>
<dbReference type="InterPro" id="IPR001486">
    <property type="entry name" value="Hemoglobin_trunc"/>
</dbReference>
<evidence type="ECO:0000256" key="4">
    <source>
        <dbReference type="ARBA" id="ARBA00023004"/>
    </source>
</evidence>
<dbReference type="Proteomes" id="UP001401887">
    <property type="component" value="Unassembled WGS sequence"/>
</dbReference>
<dbReference type="InterPro" id="IPR009050">
    <property type="entry name" value="Globin-like_sf"/>
</dbReference>
<keyword evidence="4" id="KW-0408">Iron</keyword>
<organism evidence="5 6">
    <name type="scientific">Deinococcus carri</name>
    <dbReference type="NCBI Taxonomy" id="1211323"/>
    <lineage>
        <taxon>Bacteria</taxon>
        <taxon>Thermotogati</taxon>
        <taxon>Deinococcota</taxon>
        <taxon>Deinococci</taxon>
        <taxon>Deinococcales</taxon>
        <taxon>Deinococcaceae</taxon>
        <taxon>Deinococcus</taxon>
    </lineage>
</organism>
<keyword evidence="3" id="KW-0479">Metal-binding</keyword>
<dbReference type="InterPro" id="IPR012292">
    <property type="entry name" value="Globin/Proto"/>
</dbReference>
<dbReference type="EMBL" id="BAABRP010000022">
    <property type="protein sequence ID" value="GAA5514693.1"/>
    <property type="molecule type" value="Genomic_DNA"/>
</dbReference>
<dbReference type="SUPFAM" id="SSF46458">
    <property type="entry name" value="Globin-like"/>
    <property type="match status" value="1"/>
</dbReference>
<keyword evidence="1" id="KW-0813">Transport</keyword>
<proteinExistence type="predicted"/>
<protein>
    <recommendedName>
        <fullName evidence="7">Globin</fullName>
    </recommendedName>
</protein>
<evidence type="ECO:0000313" key="5">
    <source>
        <dbReference type="EMBL" id="GAA5514693.1"/>
    </source>
</evidence>
<dbReference type="RefSeq" id="WP_345467708.1">
    <property type="nucleotide sequence ID" value="NZ_BAABRP010000022.1"/>
</dbReference>
<evidence type="ECO:0000256" key="1">
    <source>
        <dbReference type="ARBA" id="ARBA00022448"/>
    </source>
</evidence>
<evidence type="ECO:0000256" key="2">
    <source>
        <dbReference type="ARBA" id="ARBA00022617"/>
    </source>
</evidence>
<dbReference type="Gene3D" id="1.10.490.10">
    <property type="entry name" value="Globins"/>
    <property type="match status" value="1"/>
</dbReference>
<comment type="caution">
    <text evidence="5">The sequence shown here is derived from an EMBL/GenBank/DDBJ whole genome shotgun (WGS) entry which is preliminary data.</text>
</comment>